<dbReference type="PANTHER" id="PTHR13408">
    <property type="entry name" value="DNA-DIRECTED RNA POLYMERASE III"/>
    <property type="match status" value="1"/>
</dbReference>
<dbReference type="GO" id="GO:0003677">
    <property type="term" value="F:DNA binding"/>
    <property type="evidence" value="ECO:0007669"/>
    <property type="project" value="InterPro"/>
</dbReference>
<feature type="compositionally biased region" description="Low complexity" evidence="6">
    <location>
        <begin position="169"/>
        <end position="182"/>
    </location>
</feature>
<reference evidence="7 8" key="1">
    <citation type="journal article" date="2016" name="Proc. Natl. Acad. Sci. U.S.A.">
        <title>Comparative genomics of biotechnologically important yeasts.</title>
        <authorList>
            <person name="Riley R."/>
            <person name="Haridas S."/>
            <person name="Wolfe K.H."/>
            <person name="Lopes M.R."/>
            <person name="Hittinger C.T."/>
            <person name="Goeker M."/>
            <person name="Salamov A.A."/>
            <person name="Wisecaver J.H."/>
            <person name="Long T.M."/>
            <person name="Calvey C.H."/>
            <person name="Aerts A.L."/>
            <person name="Barry K.W."/>
            <person name="Choi C."/>
            <person name="Clum A."/>
            <person name="Coughlan A.Y."/>
            <person name="Deshpande S."/>
            <person name="Douglass A.P."/>
            <person name="Hanson S.J."/>
            <person name="Klenk H.-P."/>
            <person name="LaButti K.M."/>
            <person name="Lapidus A."/>
            <person name="Lindquist E.A."/>
            <person name="Lipzen A.M."/>
            <person name="Meier-Kolthoff J.P."/>
            <person name="Ohm R.A."/>
            <person name="Otillar R.P."/>
            <person name="Pangilinan J.L."/>
            <person name="Peng Y."/>
            <person name="Rokas A."/>
            <person name="Rosa C.A."/>
            <person name="Scheuner C."/>
            <person name="Sibirny A.A."/>
            <person name="Slot J.C."/>
            <person name="Stielow J.B."/>
            <person name="Sun H."/>
            <person name="Kurtzman C.P."/>
            <person name="Blackwell M."/>
            <person name="Grigoriev I.V."/>
            <person name="Jeffries T.W."/>
        </authorList>
    </citation>
    <scope>NUCLEOTIDE SEQUENCE [LARGE SCALE GENOMIC DNA]</scope>
    <source>
        <strain evidence="7 8">DSM 6958</strain>
    </source>
</reference>
<dbReference type="Pfam" id="PF05132">
    <property type="entry name" value="RNA_pol_Rpc4"/>
    <property type="match status" value="1"/>
</dbReference>
<sequence>MRGLSSKTKTESYGSDDSEEEGESGLQKINMGIEQEIDGELSGYFPIRVKRSEKNKNDLLKEQLESLRLESKDTATENIAKDAISKDIKVKKEPTDEDDAVEDDEEPIRVATSVFVPKNLNSFMTEESLLEQKRAQLDYMAIANEFRFSTTQSIPKTEVKDEATTTVHSSASPEAETSPSTALTSSELVSSSVQIDSNITPEIEKKLFLFQFPPILPNFHQLSLKVDDDEMITENERISKQRQQNNINSITSIQKQFPEGMVGKLRLHKSGKLTMNLGSISMDVGQGTECDFLQDV</sequence>
<proteinExistence type="predicted"/>
<gene>
    <name evidence="7" type="ORF">NADFUDRAFT_81592</name>
</gene>
<keyword evidence="2" id="KW-0240">DNA-directed RNA polymerase</keyword>
<evidence type="ECO:0008006" key="9">
    <source>
        <dbReference type="Google" id="ProtNLM"/>
    </source>
</evidence>
<evidence type="ECO:0000256" key="2">
    <source>
        <dbReference type="ARBA" id="ARBA00022478"/>
    </source>
</evidence>
<protein>
    <recommendedName>
        <fullName evidence="9">DNA-directed RNA polymerase III subunit RPC4</fullName>
    </recommendedName>
</protein>
<evidence type="ECO:0000256" key="4">
    <source>
        <dbReference type="ARBA" id="ARBA00023242"/>
    </source>
</evidence>
<dbReference type="STRING" id="857566.A0A1E3PNE0"/>
<evidence type="ECO:0000256" key="1">
    <source>
        <dbReference type="ARBA" id="ARBA00004123"/>
    </source>
</evidence>
<dbReference type="GO" id="GO:0042797">
    <property type="term" value="P:tRNA transcription by RNA polymerase III"/>
    <property type="evidence" value="ECO:0007669"/>
    <property type="project" value="TreeGrafter"/>
</dbReference>
<evidence type="ECO:0000313" key="7">
    <source>
        <dbReference type="EMBL" id="ODQ66946.1"/>
    </source>
</evidence>
<organism evidence="7 8">
    <name type="scientific">Nadsonia fulvescens var. elongata DSM 6958</name>
    <dbReference type="NCBI Taxonomy" id="857566"/>
    <lineage>
        <taxon>Eukaryota</taxon>
        <taxon>Fungi</taxon>
        <taxon>Dikarya</taxon>
        <taxon>Ascomycota</taxon>
        <taxon>Saccharomycotina</taxon>
        <taxon>Dipodascomycetes</taxon>
        <taxon>Dipodascales</taxon>
        <taxon>Dipodascales incertae sedis</taxon>
        <taxon>Nadsonia</taxon>
    </lineage>
</organism>
<dbReference type="PANTHER" id="PTHR13408:SF0">
    <property type="entry name" value="DNA-DIRECTED RNA POLYMERASE III SUBUNIT RPC4"/>
    <property type="match status" value="1"/>
</dbReference>
<dbReference type="Proteomes" id="UP000095009">
    <property type="component" value="Unassembled WGS sequence"/>
</dbReference>
<comment type="subcellular location">
    <subcellularLocation>
        <location evidence="1">Nucleus</location>
    </subcellularLocation>
</comment>
<keyword evidence="4" id="KW-0539">Nucleus</keyword>
<dbReference type="EMBL" id="KV454407">
    <property type="protein sequence ID" value="ODQ66946.1"/>
    <property type="molecule type" value="Genomic_DNA"/>
</dbReference>
<dbReference type="InterPro" id="IPR007811">
    <property type="entry name" value="RPC4"/>
</dbReference>
<feature type="coiled-coil region" evidence="5">
    <location>
        <begin position="50"/>
        <end position="77"/>
    </location>
</feature>
<evidence type="ECO:0000256" key="5">
    <source>
        <dbReference type="SAM" id="Coils"/>
    </source>
</evidence>
<keyword evidence="3" id="KW-0804">Transcription</keyword>
<accession>A0A1E3PNE0</accession>
<name>A0A1E3PNE0_9ASCO</name>
<evidence type="ECO:0000256" key="3">
    <source>
        <dbReference type="ARBA" id="ARBA00023163"/>
    </source>
</evidence>
<feature type="non-terminal residue" evidence="7">
    <location>
        <position position="296"/>
    </location>
</feature>
<keyword evidence="5" id="KW-0175">Coiled coil</keyword>
<evidence type="ECO:0000313" key="8">
    <source>
        <dbReference type="Proteomes" id="UP000095009"/>
    </source>
</evidence>
<dbReference type="OrthoDB" id="5836119at2759"/>
<dbReference type="AlphaFoldDB" id="A0A1E3PNE0"/>
<evidence type="ECO:0000256" key="6">
    <source>
        <dbReference type="SAM" id="MobiDB-lite"/>
    </source>
</evidence>
<feature type="region of interest" description="Disordered" evidence="6">
    <location>
        <begin position="157"/>
        <end position="184"/>
    </location>
</feature>
<dbReference type="GO" id="GO:0005666">
    <property type="term" value="C:RNA polymerase III complex"/>
    <property type="evidence" value="ECO:0007669"/>
    <property type="project" value="InterPro"/>
</dbReference>
<feature type="region of interest" description="Disordered" evidence="6">
    <location>
        <begin position="1"/>
        <end position="32"/>
    </location>
</feature>
<keyword evidence="8" id="KW-1185">Reference proteome</keyword>
<feature type="compositionally biased region" description="Acidic residues" evidence="6">
    <location>
        <begin position="14"/>
        <end position="23"/>
    </location>
</feature>